<dbReference type="RefSeq" id="WP_183986327.1">
    <property type="nucleotide sequence ID" value="NZ_JACIEV010000009.1"/>
</dbReference>
<dbReference type="Gene3D" id="2.20.25.10">
    <property type="match status" value="1"/>
</dbReference>
<dbReference type="Gene3D" id="3.40.50.150">
    <property type="entry name" value="Vaccinia Virus protein VP39"/>
    <property type="match status" value="1"/>
</dbReference>
<dbReference type="InterPro" id="IPR029063">
    <property type="entry name" value="SAM-dependent_MTases_sf"/>
</dbReference>
<evidence type="ECO:0000259" key="1">
    <source>
        <dbReference type="Pfam" id="PF08241"/>
    </source>
</evidence>
<dbReference type="EMBL" id="JACIEV010000009">
    <property type="protein sequence ID" value="MBB4155137.1"/>
    <property type="molecule type" value="Genomic_DNA"/>
</dbReference>
<keyword evidence="2" id="KW-0489">Methyltransferase</keyword>
<protein>
    <submittedName>
        <fullName evidence="2">SAM-dependent methyltransferase</fullName>
    </submittedName>
</protein>
<sequence length="319" mass="34922">MPDHSAIDPFLLSRFRCPLCAATPLSQAGDELTCHGCGTRYPVSHGRPVLFRPDNDMFAADDYRRPPALPGDGGGKRGLARYVPEPSVNLAAHRVVPHLSTLLPGHAAILVVGAGGQRAWVDPMLGAAGRRIVYCDVDVRASVDLFCDGHDLPFVDGSFDAVVTTAVLEHVINPERVAAEIGRVVKLGGYLYSELPFMQQVHEGAYDFTRYTLSGHRRLFRNFEEVEAGMVAGPGTTLAWSIENFLLAFARAPRARLATKALARIGFSWLKRFDRMLVDRPEAMDGASCTYLLGRRSAVPLTNRSIVDRYVGAKHLSHT</sequence>
<evidence type="ECO:0000313" key="2">
    <source>
        <dbReference type="EMBL" id="MBB4155137.1"/>
    </source>
</evidence>
<dbReference type="GO" id="GO:0008757">
    <property type="term" value="F:S-adenosylmethionine-dependent methyltransferase activity"/>
    <property type="evidence" value="ECO:0007669"/>
    <property type="project" value="InterPro"/>
</dbReference>
<proteinExistence type="predicted"/>
<organism evidence="2 3">
    <name type="scientific">Sphingomonas jinjuensis</name>
    <dbReference type="NCBI Taxonomy" id="535907"/>
    <lineage>
        <taxon>Bacteria</taxon>
        <taxon>Pseudomonadati</taxon>
        <taxon>Pseudomonadota</taxon>
        <taxon>Alphaproteobacteria</taxon>
        <taxon>Sphingomonadales</taxon>
        <taxon>Sphingomonadaceae</taxon>
        <taxon>Sphingomonas</taxon>
    </lineage>
</organism>
<dbReference type="Pfam" id="PF08241">
    <property type="entry name" value="Methyltransf_11"/>
    <property type="match status" value="1"/>
</dbReference>
<dbReference type="GO" id="GO:0032259">
    <property type="term" value="P:methylation"/>
    <property type="evidence" value="ECO:0007669"/>
    <property type="project" value="UniProtKB-KW"/>
</dbReference>
<dbReference type="InterPro" id="IPR013216">
    <property type="entry name" value="Methyltransf_11"/>
</dbReference>
<reference evidence="2 3" key="1">
    <citation type="submission" date="2020-08" db="EMBL/GenBank/DDBJ databases">
        <title>Genomic Encyclopedia of Type Strains, Phase IV (KMG-IV): sequencing the most valuable type-strain genomes for metagenomic binning, comparative biology and taxonomic classification.</title>
        <authorList>
            <person name="Goeker M."/>
        </authorList>
    </citation>
    <scope>NUCLEOTIDE SEQUENCE [LARGE SCALE GENOMIC DNA]</scope>
    <source>
        <strain evidence="2 3">YC6723</strain>
    </source>
</reference>
<dbReference type="AlphaFoldDB" id="A0A840FHH6"/>
<keyword evidence="3" id="KW-1185">Reference proteome</keyword>
<keyword evidence="2" id="KW-0808">Transferase</keyword>
<gene>
    <name evidence="2" type="ORF">GGQ80_003054</name>
</gene>
<dbReference type="SUPFAM" id="SSF158997">
    <property type="entry name" value="Trm112p-like"/>
    <property type="match status" value="1"/>
</dbReference>
<comment type="caution">
    <text evidence="2">The sequence shown here is derived from an EMBL/GenBank/DDBJ whole genome shotgun (WGS) entry which is preliminary data.</text>
</comment>
<feature type="domain" description="Methyltransferase type 11" evidence="1">
    <location>
        <begin position="147"/>
        <end position="192"/>
    </location>
</feature>
<name>A0A840FHH6_9SPHN</name>
<accession>A0A840FHH6</accession>
<dbReference type="Proteomes" id="UP000529795">
    <property type="component" value="Unassembled WGS sequence"/>
</dbReference>
<dbReference type="SUPFAM" id="SSF53335">
    <property type="entry name" value="S-adenosyl-L-methionine-dependent methyltransferases"/>
    <property type="match status" value="1"/>
</dbReference>
<dbReference type="CDD" id="cd02440">
    <property type="entry name" value="AdoMet_MTases"/>
    <property type="match status" value="1"/>
</dbReference>
<evidence type="ECO:0000313" key="3">
    <source>
        <dbReference type="Proteomes" id="UP000529795"/>
    </source>
</evidence>